<dbReference type="GO" id="GO:0000070">
    <property type="term" value="P:mitotic sister chromatid segregation"/>
    <property type="evidence" value="ECO:0007669"/>
    <property type="project" value="TreeGrafter"/>
</dbReference>
<evidence type="ECO:0000256" key="9">
    <source>
        <dbReference type="ARBA" id="ARBA00023328"/>
    </source>
</evidence>
<keyword evidence="5" id="KW-0498">Mitosis</keyword>
<keyword evidence="6" id="KW-0995">Kinetochore</keyword>
<evidence type="ECO:0000313" key="12">
    <source>
        <dbReference type="Proteomes" id="UP000243217"/>
    </source>
</evidence>
<evidence type="ECO:0000256" key="2">
    <source>
        <dbReference type="ARBA" id="ARBA00008643"/>
    </source>
</evidence>
<gene>
    <name evidence="11" type="ORF">THRCLA_01948</name>
</gene>
<organism evidence="11 12">
    <name type="scientific">Thraustotheca clavata</name>
    <dbReference type="NCBI Taxonomy" id="74557"/>
    <lineage>
        <taxon>Eukaryota</taxon>
        <taxon>Sar</taxon>
        <taxon>Stramenopiles</taxon>
        <taxon>Oomycota</taxon>
        <taxon>Saprolegniomycetes</taxon>
        <taxon>Saprolegniales</taxon>
        <taxon>Achlyaceae</taxon>
        <taxon>Thraustotheca</taxon>
    </lineage>
</organism>
<comment type="caution">
    <text evidence="11">The sequence shown here is derived from an EMBL/GenBank/DDBJ whole genome shotgun (WGS) entry which is preliminary data.</text>
</comment>
<evidence type="ECO:0000256" key="3">
    <source>
        <dbReference type="ARBA" id="ARBA00022454"/>
    </source>
</evidence>
<reference evidence="11 12" key="1">
    <citation type="journal article" date="2014" name="Genome Biol. Evol.">
        <title>The secreted proteins of Achlya hypogyna and Thraustotheca clavata identify the ancestral oomycete secretome and reveal gene acquisitions by horizontal gene transfer.</title>
        <authorList>
            <person name="Misner I."/>
            <person name="Blouin N."/>
            <person name="Leonard G."/>
            <person name="Richards T.A."/>
            <person name="Lane C.E."/>
        </authorList>
    </citation>
    <scope>NUCLEOTIDE SEQUENCE [LARGE SCALE GENOMIC DNA]</scope>
    <source>
        <strain evidence="11 12">ATCC 34112</strain>
    </source>
</reference>
<dbReference type="GO" id="GO:0005634">
    <property type="term" value="C:nucleus"/>
    <property type="evidence" value="ECO:0007669"/>
    <property type="project" value="InterPro"/>
</dbReference>
<protein>
    <submittedName>
        <fullName evidence="11">Uncharacterized protein</fullName>
    </submittedName>
</protein>
<keyword evidence="12" id="KW-1185">Reference proteome</keyword>
<evidence type="ECO:0000256" key="4">
    <source>
        <dbReference type="ARBA" id="ARBA00022618"/>
    </source>
</evidence>
<dbReference type="GO" id="GO:0051382">
    <property type="term" value="P:kinetochore assembly"/>
    <property type="evidence" value="ECO:0007669"/>
    <property type="project" value="TreeGrafter"/>
</dbReference>
<evidence type="ECO:0000313" key="11">
    <source>
        <dbReference type="EMBL" id="OQS05972.1"/>
    </source>
</evidence>
<evidence type="ECO:0000256" key="6">
    <source>
        <dbReference type="ARBA" id="ARBA00022838"/>
    </source>
</evidence>
<keyword evidence="8" id="KW-0131">Cell cycle</keyword>
<evidence type="ECO:0000256" key="7">
    <source>
        <dbReference type="ARBA" id="ARBA00023054"/>
    </source>
</evidence>
<keyword evidence="4" id="KW-0132">Cell division</keyword>
<evidence type="ECO:0000256" key="8">
    <source>
        <dbReference type="ARBA" id="ARBA00023306"/>
    </source>
</evidence>
<accession>A0A1W0A6Q9</accession>
<dbReference type="OrthoDB" id="1884855at2759"/>
<evidence type="ECO:0000256" key="1">
    <source>
        <dbReference type="ARBA" id="ARBA00004629"/>
    </source>
</evidence>
<dbReference type="PANTHER" id="PTHR14527:SF2">
    <property type="entry name" value="PROTEIN MIS12 HOMOLOG"/>
    <property type="match status" value="1"/>
</dbReference>
<dbReference type="GO" id="GO:0051301">
    <property type="term" value="P:cell division"/>
    <property type="evidence" value="ECO:0007669"/>
    <property type="project" value="UniProtKB-KW"/>
</dbReference>
<dbReference type="AlphaFoldDB" id="A0A1W0A6Q9"/>
<dbReference type="InterPro" id="IPR008685">
    <property type="entry name" value="Centromere_Mis12"/>
</dbReference>
<proteinExistence type="inferred from homology"/>
<evidence type="ECO:0000256" key="10">
    <source>
        <dbReference type="SAM" id="Coils"/>
    </source>
</evidence>
<feature type="coiled-coil region" evidence="10">
    <location>
        <begin position="109"/>
        <end position="143"/>
    </location>
</feature>
<name>A0A1W0A6Q9_9STRA</name>
<evidence type="ECO:0000256" key="5">
    <source>
        <dbReference type="ARBA" id="ARBA00022776"/>
    </source>
</evidence>
<comment type="subcellular location">
    <subcellularLocation>
        <location evidence="1">Chromosome</location>
        <location evidence="1">Centromere</location>
        <location evidence="1">Kinetochore</location>
    </subcellularLocation>
</comment>
<sequence>MPKEDFFSGRGLQFTDDLFKSVEEYIEVGTQQLERNLVQSKGTVVTNSEALAIHKGTTEYMKLVGQSFAKNFDKFELYIMRNVFVTPKTIAETQRKYQNEMDTSFNDAANWTEEDVHSLENELHQLRQQIQTAAMKQQHLQNAHSAVEEQLSNVQQFCASLQFTDGISETVAPFTHQMVSSANSLRDAVGTMRELHRQLECSKDKSDLVAPSLQFDDVAMRYAQHQSTVQCSSTEDLLFVNSKMSSLA</sequence>
<comment type="similarity">
    <text evidence="2">Belongs to the mis12 family.</text>
</comment>
<dbReference type="SUPFAM" id="SSF58104">
    <property type="entry name" value="Methyl-accepting chemotaxis protein (MCP) signaling domain"/>
    <property type="match status" value="1"/>
</dbReference>
<dbReference type="Pfam" id="PF05859">
    <property type="entry name" value="Mis12"/>
    <property type="match status" value="1"/>
</dbReference>
<dbReference type="EMBL" id="JNBS01000396">
    <property type="protein sequence ID" value="OQS05972.1"/>
    <property type="molecule type" value="Genomic_DNA"/>
</dbReference>
<keyword evidence="9" id="KW-0137">Centromere</keyword>
<dbReference type="Proteomes" id="UP000243217">
    <property type="component" value="Unassembled WGS sequence"/>
</dbReference>
<keyword evidence="7 10" id="KW-0175">Coiled coil</keyword>
<dbReference type="GO" id="GO:0000444">
    <property type="term" value="C:MIS12/MIND type complex"/>
    <property type="evidence" value="ECO:0007669"/>
    <property type="project" value="TreeGrafter"/>
</dbReference>
<dbReference type="PANTHER" id="PTHR14527">
    <property type="entry name" value="PROTEIN MIS12 HOMOLOG"/>
    <property type="match status" value="1"/>
</dbReference>
<keyword evidence="3" id="KW-0158">Chromosome</keyword>